<dbReference type="Gene3D" id="3.90.550.10">
    <property type="entry name" value="Spore Coat Polysaccharide Biosynthesis Protein SpsA, Chain A"/>
    <property type="match status" value="1"/>
</dbReference>
<reference evidence="2" key="1">
    <citation type="journal article" date="2012" name="PLoS Genet.">
        <title>The genomes of the fungal plant pathogens Cladosporium fulvum and Dothistroma septosporum reveal adaptation to different hosts and lifestyles but also signatures of common ancestry.</title>
        <authorList>
            <person name="de Wit P.J.G.M."/>
            <person name="van der Burgt A."/>
            <person name="Oekmen B."/>
            <person name="Stergiopoulos I."/>
            <person name="Abd-Elsalam K.A."/>
            <person name="Aerts A.L."/>
            <person name="Bahkali A.H."/>
            <person name="Beenen H.G."/>
            <person name="Chettri P."/>
            <person name="Cox M.P."/>
            <person name="Datema E."/>
            <person name="de Vries R.P."/>
            <person name="Dhillon B."/>
            <person name="Ganley A.R."/>
            <person name="Griffiths S.A."/>
            <person name="Guo Y."/>
            <person name="Hamelin R.C."/>
            <person name="Henrissat B."/>
            <person name="Kabir M.S."/>
            <person name="Jashni M.K."/>
            <person name="Kema G."/>
            <person name="Klaubauf S."/>
            <person name="Lapidus A."/>
            <person name="Levasseur A."/>
            <person name="Lindquist E."/>
            <person name="Mehrabi R."/>
            <person name="Ohm R.A."/>
            <person name="Owen T.J."/>
            <person name="Salamov A."/>
            <person name="Schwelm A."/>
            <person name="Schijlen E."/>
            <person name="Sun H."/>
            <person name="van den Burg H.A."/>
            <person name="van Ham R.C.H.J."/>
            <person name="Zhang S."/>
            <person name="Goodwin S.B."/>
            <person name="Grigoriev I.V."/>
            <person name="Collemare J."/>
            <person name="Bradshaw R.E."/>
        </authorList>
    </citation>
    <scope>NUCLEOTIDE SEQUENCE [LARGE SCALE GENOMIC DNA]</scope>
    <source>
        <strain evidence="2">NZE10 / CBS 128990</strain>
    </source>
</reference>
<dbReference type="Pfam" id="PF01501">
    <property type="entry name" value="Glyco_transf_8"/>
    <property type="match status" value="1"/>
</dbReference>
<name>N1PBF9_DOTSN</name>
<dbReference type="AlphaFoldDB" id="N1PBF9"/>
<evidence type="ECO:0000313" key="2">
    <source>
        <dbReference type="Proteomes" id="UP000016933"/>
    </source>
</evidence>
<evidence type="ECO:0000313" key="1">
    <source>
        <dbReference type="EMBL" id="EME38237.1"/>
    </source>
</evidence>
<dbReference type="SUPFAM" id="SSF53448">
    <property type="entry name" value="Nucleotide-diphospho-sugar transferases"/>
    <property type="match status" value="1"/>
</dbReference>
<accession>N1PBF9</accession>
<dbReference type="PANTHER" id="PTHR11183">
    <property type="entry name" value="GLYCOGENIN SUBFAMILY MEMBER"/>
    <property type="match status" value="1"/>
</dbReference>
<dbReference type="STRING" id="675120.N1PBF9"/>
<dbReference type="OrthoDB" id="2014201at2759"/>
<organism evidence="1 2">
    <name type="scientific">Dothistroma septosporum (strain NZE10 / CBS 128990)</name>
    <name type="common">Red band needle blight fungus</name>
    <name type="synonym">Mycosphaerella pini</name>
    <dbReference type="NCBI Taxonomy" id="675120"/>
    <lineage>
        <taxon>Eukaryota</taxon>
        <taxon>Fungi</taxon>
        <taxon>Dikarya</taxon>
        <taxon>Ascomycota</taxon>
        <taxon>Pezizomycotina</taxon>
        <taxon>Dothideomycetes</taxon>
        <taxon>Dothideomycetidae</taxon>
        <taxon>Mycosphaerellales</taxon>
        <taxon>Mycosphaerellaceae</taxon>
        <taxon>Dothistroma</taxon>
    </lineage>
</organism>
<dbReference type="InterPro" id="IPR050587">
    <property type="entry name" value="GNT1/Glycosyltrans_8"/>
</dbReference>
<dbReference type="HOGENOM" id="CLU_048469_0_1_1"/>
<dbReference type="OMA" id="KSKYPIH"/>
<dbReference type="eggNOG" id="KOG1950">
    <property type="taxonomic scope" value="Eukaryota"/>
</dbReference>
<reference evidence="1 2" key="2">
    <citation type="journal article" date="2012" name="PLoS Pathog.">
        <title>Diverse lifestyles and strategies of plant pathogenesis encoded in the genomes of eighteen Dothideomycetes fungi.</title>
        <authorList>
            <person name="Ohm R.A."/>
            <person name="Feau N."/>
            <person name="Henrissat B."/>
            <person name="Schoch C.L."/>
            <person name="Horwitz B.A."/>
            <person name="Barry K.W."/>
            <person name="Condon B.J."/>
            <person name="Copeland A.C."/>
            <person name="Dhillon B."/>
            <person name="Glaser F."/>
            <person name="Hesse C.N."/>
            <person name="Kosti I."/>
            <person name="LaButti K."/>
            <person name="Lindquist E.A."/>
            <person name="Lucas S."/>
            <person name="Salamov A.A."/>
            <person name="Bradshaw R.E."/>
            <person name="Ciuffetti L."/>
            <person name="Hamelin R.C."/>
            <person name="Kema G.H.J."/>
            <person name="Lawrence C."/>
            <person name="Scott J.A."/>
            <person name="Spatafora J.W."/>
            <person name="Turgeon B.G."/>
            <person name="de Wit P.J.G.M."/>
            <person name="Zhong S."/>
            <person name="Goodwin S.B."/>
            <person name="Grigoriev I.V."/>
        </authorList>
    </citation>
    <scope>NUCLEOTIDE SEQUENCE [LARGE SCALE GENOMIC DNA]</scope>
    <source>
        <strain evidence="2">NZE10 / CBS 128990</strain>
    </source>
</reference>
<dbReference type="InterPro" id="IPR029044">
    <property type="entry name" value="Nucleotide-diphossugar_trans"/>
</dbReference>
<dbReference type="EMBL" id="KB446547">
    <property type="protein sequence ID" value="EME38237.1"/>
    <property type="molecule type" value="Genomic_DNA"/>
</dbReference>
<dbReference type="InterPro" id="IPR002495">
    <property type="entry name" value="Glyco_trans_8"/>
</dbReference>
<gene>
    <name evidence="1" type="ORF">DOTSEDRAFT_67044</name>
</gene>
<proteinExistence type="predicted"/>
<dbReference type="Proteomes" id="UP000016933">
    <property type="component" value="Unassembled WGS sequence"/>
</dbReference>
<keyword evidence="1" id="KW-0808">Transferase</keyword>
<keyword evidence="2" id="KW-1185">Reference proteome</keyword>
<dbReference type="GO" id="GO:0016757">
    <property type="term" value="F:glycosyltransferase activity"/>
    <property type="evidence" value="ECO:0007669"/>
    <property type="project" value="InterPro"/>
</dbReference>
<sequence length="306" mass="34013">MRSADGSITHFHTGARRIDDAFAFATFLGADSGHSEDKNGVDEDDDYFMSVRQLVYQLLHSAKAAHLPVLVLCTPEVAPSKIVKLEADGATIVNVQQVRSSWLHTSEPRWADMLTKLQLFGLTNFTKICYLDADTLVLGDLSGIFHDPATAFQSTLADAPQARLSEIQLPESYTLAGHIDYGWYTGHVLSTEIGADAYMNAGFFVFAPSQALFDYYSALLEHQGLFDPYMMEQSLLNYAHHRQSNMPWQPLSPMWNVNWPTKQDLDAGVLSFHDKYWEGALGVSLIIALVSVSERAHSSSIVHRTA</sequence>
<protein>
    <submittedName>
        <fullName evidence="1">Glycosyltransferase family 8 protein</fullName>
    </submittedName>
</protein>